<keyword evidence="1" id="KW-0732">Signal</keyword>
<dbReference type="STRING" id="1131731.BAZO_14789"/>
<organism evidence="3 4">
    <name type="scientific">Schinkia azotoformans LMG 9581</name>
    <dbReference type="NCBI Taxonomy" id="1131731"/>
    <lineage>
        <taxon>Bacteria</taxon>
        <taxon>Bacillati</taxon>
        <taxon>Bacillota</taxon>
        <taxon>Bacilli</taxon>
        <taxon>Bacillales</taxon>
        <taxon>Bacillaceae</taxon>
        <taxon>Calidifontibacillus/Schinkia group</taxon>
        <taxon>Schinkia</taxon>
    </lineage>
</organism>
<dbReference type="AlphaFoldDB" id="K6DTL1"/>
<sequence>MNLKIMISLFIALVFIHSSMVSAIEVLNDSAKINELPNNLEMVMPFNEKETQDDTLIYEETKELSKVTTEDVITITTEVESLNLVKDTSRTVYVNDDKVTFNLVPIVAKDYTLVPYKLTFLIFGAEAEWDKENNKIIAVKDEQRLEIEIGSSIAYYNNKEIRMEVPAQVMDSEVIVPIEWIGKLFNKTVEKEIGTNSVYITL</sequence>
<dbReference type="RefSeq" id="WP_003332372.1">
    <property type="nucleotide sequence ID" value="NZ_AJLR01000123.1"/>
</dbReference>
<protein>
    <submittedName>
        <fullName evidence="3">Copper amine oxidase-like domain-containing protein</fullName>
    </submittedName>
</protein>
<dbReference type="SUPFAM" id="SSF55383">
    <property type="entry name" value="Copper amine oxidase, domain N"/>
    <property type="match status" value="1"/>
</dbReference>
<feature type="signal peptide" evidence="1">
    <location>
        <begin position="1"/>
        <end position="23"/>
    </location>
</feature>
<name>K6DTL1_SCHAZ</name>
<comment type="caution">
    <text evidence="3">The sequence shown here is derived from an EMBL/GenBank/DDBJ whole genome shotgun (WGS) entry which is preliminary data.</text>
</comment>
<feature type="domain" description="Copper amine oxidase-like N-terminal" evidence="2">
    <location>
        <begin position="93"/>
        <end position="200"/>
    </location>
</feature>
<feature type="chain" id="PRO_5003891023" evidence="1">
    <location>
        <begin position="24"/>
        <end position="202"/>
    </location>
</feature>
<proteinExistence type="predicted"/>
<gene>
    <name evidence="3" type="ORF">BAZO_14789</name>
</gene>
<dbReference type="Pfam" id="PF07833">
    <property type="entry name" value="Cu_amine_oxidN1"/>
    <property type="match status" value="1"/>
</dbReference>
<dbReference type="Proteomes" id="UP000006315">
    <property type="component" value="Unassembled WGS sequence"/>
</dbReference>
<evidence type="ECO:0000313" key="4">
    <source>
        <dbReference type="Proteomes" id="UP000006315"/>
    </source>
</evidence>
<evidence type="ECO:0000256" key="1">
    <source>
        <dbReference type="SAM" id="SignalP"/>
    </source>
</evidence>
<evidence type="ECO:0000259" key="2">
    <source>
        <dbReference type="Pfam" id="PF07833"/>
    </source>
</evidence>
<dbReference type="InterPro" id="IPR036582">
    <property type="entry name" value="Mao_N_sf"/>
</dbReference>
<reference evidence="3 4" key="1">
    <citation type="journal article" date="2012" name="Front. Microbiol.">
        <title>Redundancy and modularity in membrane-associated dissimilatory nitrate reduction in Bacillus.</title>
        <authorList>
            <person name="Heylen K."/>
            <person name="Keltjens J."/>
        </authorList>
    </citation>
    <scope>NUCLEOTIDE SEQUENCE [LARGE SCALE GENOMIC DNA]</scope>
    <source>
        <strain evidence="3 4">LMG 9581</strain>
    </source>
</reference>
<dbReference type="Gene3D" id="3.30.457.10">
    <property type="entry name" value="Copper amine oxidase-like, N-terminal domain"/>
    <property type="match status" value="1"/>
</dbReference>
<accession>K6DTL1</accession>
<dbReference type="EMBL" id="AJLR01000123">
    <property type="protein sequence ID" value="EKN64126.1"/>
    <property type="molecule type" value="Genomic_DNA"/>
</dbReference>
<dbReference type="PATRIC" id="fig|1131731.3.peg.3026"/>
<keyword evidence="4" id="KW-1185">Reference proteome</keyword>
<dbReference type="InterPro" id="IPR012854">
    <property type="entry name" value="Cu_amine_oxidase-like_N"/>
</dbReference>
<evidence type="ECO:0000313" key="3">
    <source>
        <dbReference type="EMBL" id="EKN64126.1"/>
    </source>
</evidence>